<evidence type="ECO:0000313" key="3">
    <source>
        <dbReference type="EMBL" id="KIK34873.1"/>
    </source>
</evidence>
<feature type="transmembrane region" description="Helical" evidence="2">
    <location>
        <begin position="525"/>
        <end position="549"/>
    </location>
</feature>
<reference evidence="3 4" key="1">
    <citation type="submission" date="2014-04" db="EMBL/GenBank/DDBJ databases">
        <authorList>
            <consortium name="DOE Joint Genome Institute"/>
            <person name="Kuo A."/>
            <person name="Ruytinx J."/>
            <person name="Rineau F."/>
            <person name="Colpaert J."/>
            <person name="Kohler A."/>
            <person name="Nagy L.G."/>
            <person name="Floudas D."/>
            <person name="Copeland A."/>
            <person name="Barry K.W."/>
            <person name="Cichocki N."/>
            <person name="Veneault-Fourrey C."/>
            <person name="LaButti K."/>
            <person name="Lindquist E.A."/>
            <person name="Lipzen A."/>
            <person name="Lundell T."/>
            <person name="Morin E."/>
            <person name="Murat C."/>
            <person name="Sun H."/>
            <person name="Tunlid A."/>
            <person name="Henrissat B."/>
            <person name="Grigoriev I.V."/>
            <person name="Hibbett D.S."/>
            <person name="Martin F."/>
            <person name="Nordberg H.P."/>
            <person name="Cantor M.N."/>
            <person name="Hua S.X."/>
        </authorList>
    </citation>
    <scope>NUCLEOTIDE SEQUENCE [LARGE SCALE GENOMIC DNA]</scope>
    <source>
        <strain evidence="3 4">UH-Slu-Lm8-n1</strain>
    </source>
</reference>
<evidence type="ECO:0000313" key="4">
    <source>
        <dbReference type="Proteomes" id="UP000054485"/>
    </source>
</evidence>
<keyword evidence="2" id="KW-0472">Membrane</keyword>
<feature type="region of interest" description="Disordered" evidence="1">
    <location>
        <begin position="591"/>
        <end position="617"/>
    </location>
</feature>
<dbReference type="EMBL" id="KN835692">
    <property type="protein sequence ID" value="KIK34873.1"/>
    <property type="molecule type" value="Genomic_DNA"/>
</dbReference>
<accession>A0A0D0ASC8</accession>
<evidence type="ECO:0000256" key="2">
    <source>
        <dbReference type="SAM" id="Phobius"/>
    </source>
</evidence>
<dbReference type="Proteomes" id="UP000054485">
    <property type="component" value="Unassembled WGS sequence"/>
</dbReference>
<dbReference type="STRING" id="930992.A0A0D0ASC8"/>
<feature type="transmembrane region" description="Helical" evidence="2">
    <location>
        <begin position="486"/>
        <end position="513"/>
    </location>
</feature>
<feature type="compositionally biased region" description="Basic and acidic residues" evidence="1">
    <location>
        <begin position="596"/>
        <end position="608"/>
    </location>
</feature>
<dbReference type="AlphaFoldDB" id="A0A0D0ASC8"/>
<sequence>MATPDAQNGTISFSCGSFRFVPTDMSAARAEWNRLADNMPALEETFSDRDQHLAPSDGASVAPLASTSSQTGTGVGKESERSSVKTTPQKGIVKEATSTTDTTTRRAKPTEQWTTHPEMVTRTVIGPPEFFYSKDNSFYLSETRVLPKFWTKHVHFSGKVYFHHRRFNLITPNDIREPLILQNIERIRKQEISKFIKVVNPKDLPSCEHVVMLPRLDSSDAADIYHVAINSRRVLRMDGDNVVEQAKELFWRHLESFPMHNHFLPWDYEVEFLNAITFGANERIRDFRNTPFPFVDRQCERFLRIYQDLKDRLESTENAVIPAIVWHIARVMAEVEKSRTQYHWGTPENRIYRNVAIPEPSRLEMILTLPLFGAHSMYRTRLQGTRVKGAVYLPDFRKLMQQFLDEWADSNLLATVFVSANVAFLAVPGIDALQKTASLASSLFAMMSITVGVHHVWRHRSKVDALYQDAESYLYHVRRLGEHIDLTITACFLSLPVVSLLWSVLCFTIAIAAFCIQSTNISSKIILMTLLSLLGFFASVTLLFFWHIWRSPRHNEIEEDFNMDTRLNVDPLKGLPKAEMAVKNLIKSLKMRTSGQRRETGKKKEQATRDGVSNNIS</sequence>
<keyword evidence="2" id="KW-0812">Transmembrane</keyword>
<gene>
    <name evidence="3" type="ORF">CY34DRAFT_812599</name>
</gene>
<name>A0A0D0ASC8_9AGAM</name>
<keyword evidence="2" id="KW-1133">Transmembrane helix</keyword>
<reference evidence="4" key="2">
    <citation type="submission" date="2015-01" db="EMBL/GenBank/DDBJ databases">
        <title>Evolutionary Origins and Diversification of the Mycorrhizal Mutualists.</title>
        <authorList>
            <consortium name="DOE Joint Genome Institute"/>
            <consortium name="Mycorrhizal Genomics Consortium"/>
            <person name="Kohler A."/>
            <person name="Kuo A."/>
            <person name="Nagy L.G."/>
            <person name="Floudas D."/>
            <person name="Copeland A."/>
            <person name="Barry K.W."/>
            <person name="Cichocki N."/>
            <person name="Veneault-Fourrey C."/>
            <person name="LaButti K."/>
            <person name="Lindquist E.A."/>
            <person name="Lipzen A."/>
            <person name="Lundell T."/>
            <person name="Morin E."/>
            <person name="Murat C."/>
            <person name="Riley R."/>
            <person name="Ohm R."/>
            <person name="Sun H."/>
            <person name="Tunlid A."/>
            <person name="Henrissat B."/>
            <person name="Grigoriev I.V."/>
            <person name="Hibbett D.S."/>
            <person name="Martin F."/>
        </authorList>
    </citation>
    <scope>NUCLEOTIDE SEQUENCE [LARGE SCALE GENOMIC DNA]</scope>
    <source>
        <strain evidence="4">UH-Slu-Lm8-n1</strain>
    </source>
</reference>
<proteinExistence type="predicted"/>
<feature type="region of interest" description="Disordered" evidence="1">
    <location>
        <begin position="51"/>
        <end position="112"/>
    </location>
</feature>
<dbReference type="HOGENOM" id="CLU_030590_0_0_1"/>
<evidence type="ECO:0000256" key="1">
    <source>
        <dbReference type="SAM" id="MobiDB-lite"/>
    </source>
</evidence>
<dbReference type="InParanoid" id="A0A0D0ASC8"/>
<dbReference type="OrthoDB" id="2622797at2759"/>
<keyword evidence="4" id="KW-1185">Reference proteome</keyword>
<protein>
    <submittedName>
        <fullName evidence="3">Uncharacterized protein</fullName>
    </submittedName>
</protein>
<organism evidence="3 4">
    <name type="scientific">Suillus luteus UH-Slu-Lm8-n1</name>
    <dbReference type="NCBI Taxonomy" id="930992"/>
    <lineage>
        <taxon>Eukaryota</taxon>
        <taxon>Fungi</taxon>
        <taxon>Dikarya</taxon>
        <taxon>Basidiomycota</taxon>
        <taxon>Agaricomycotina</taxon>
        <taxon>Agaricomycetes</taxon>
        <taxon>Agaricomycetidae</taxon>
        <taxon>Boletales</taxon>
        <taxon>Suillineae</taxon>
        <taxon>Suillaceae</taxon>
        <taxon>Suillus</taxon>
    </lineage>
</organism>